<feature type="transmembrane region" description="Helical" evidence="1">
    <location>
        <begin position="234"/>
        <end position="259"/>
    </location>
</feature>
<keyword evidence="1" id="KW-0472">Membrane</keyword>
<feature type="transmembrane region" description="Helical" evidence="1">
    <location>
        <begin position="115"/>
        <end position="136"/>
    </location>
</feature>
<reference evidence="2 3" key="1">
    <citation type="submission" date="2016-10" db="EMBL/GenBank/DDBJ databases">
        <authorList>
            <person name="de Groot N.N."/>
        </authorList>
    </citation>
    <scope>NUCLEOTIDE SEQUENCE [LARGE SCALE GENOMIC DNA]</scope>
    <source>
        <strain evidence="2 3">DSM 21650</strain>
    </source>
</reference>
<evidence type="ECO:0008006" key="4">
    <source>
        <dbReference type="Google" id="ProtNLM"/>
    </source>
</evidence>
<gene>
    <name evidence="2" type="ORF">SAMN05660462_00467</name>
</gene>
<dbReference type="EMBL" id="FNQE01000003">
    <property type="protein sequence ID" value="SDY61702.1"/>
    <property type="molecule type" value="Genomic_DNA"/>
</dbReference>
<dbReference type="AlphaFoldDB" id="A0A1H3LBB3"/>
<proteinExistence type="predicted"/>
<keyword evidence="1" id="KW-0812">Transmembrane</keyword>
<evidence type="ECO:0000313" key="3">
    <source>
        <dbReference type="Proteomes" id="UP000198625"/>
    </source>
</evidence>
<protein>
    <recommendedName>
        <fullName evidence="4">TspO and MBR related proteins</fullName>
    </recommendedName>
</protein>
<dbReference type="STRING" id="415015.SAMN05660462_00467"/>
<evidence type="ECO:0000256" key="1">
    <source>
        <dbReference type="SAM" id="Phobius"/>
    </source>
</evidence>
<feature type="transmembrane region" description="Helical" evidence="1">
    <location>
        <begin position="92"/>
        <end position="109"/>
    </location>
</feature>
<dbReference type="InterPro" id="IPR038330">
    <property type="entry name" value="TspO/MBR-related_sf"/>
</dbReference>
<keyword evidence="1" id="KW-1133">Transmembrane helix</keyword>
<dbReference type="RefSeq" id="WP_208975180.1">
    <property type="nucleotide sequence ID" value="NZ_FNQE01000003.1"/>
</dbReference>
<dbReference type="PANTHER" id="PTHR33802:SF1">
    <property type="entry name" value="XK-RELATED PROTEIN"/>
    <property type="match status" value="1"/>
</dbReference>
<feature type="transmembrane region" description="Helical" evidence="1">
    <location>
        <begin position="148"/>
        <end position="173"/>
    </location>
</feature>
<accession>A0A1H3LBB3</accession>
<feature type="transmembrane region" description="Helical" evidence="1">
    <location>
        <begin position="211"/>
        <end position="228"/>
    </location>
</feature>
<keyword evidence="3" id="KW-1185">Reference proteome</keyword>
<sequence>MKNSNSKAYIKVLVTITYIAMVVVNALANIIPINGQNTGEVSDSYPNLFAPAGYTFSIWGLIYLLLGAYTLYQLGFFGNKNNHMIDSLLNKIGFYFSVSSIANVFWIFAWHYDFIGVSLSLMIIILISLIIINRILKQEEIKTREKLFIRLPFSVYFGWITVATIANVTTWLVSINWNGFGISEVAWTVIVLLVGIIIGILTLLDNNDVNYGLVIIWAYVGILVKHISRDGFAGQYPAVIITTSICITLCLVAILYSLITSRNQMKRKYSK</sequence>
<dbReference type="PANTHER" id="PTHR33802">
    <property type="entry name" value="SI:CH211-161H7.5-RELATED"/>
    <property type="match status" value="1"/>
</dbReference>
<dbReference type="Proteomes" id="UP000198625">
    <property type="component" value="Unassembled WGS sequence"/>
</dbReference>
<dbReference type="Gene3D" id="1.20.1260.100">
    <property type="entry name" value="TspO/MBR protein"/>
    <property type="match status" value="1"/>
</dbReference>
<feature type="transmembrane region" description="Helical" evidence="1">
    <location>
        <begin position="185"/>
        <end position="204"/>
    </location>
</feature>
<evidence type="ECO:0000313" key="2">
    <source>
        <dbReference type="EMBL" id="SDY61702.1"/>
    </source>
</evidence>
<feature type="transmembrane region" description="Helical" evidence="1">
    <location>
        <begin position="12"/>
        <end position="33"/>
    </location>
</feature>
<feature type="transmembrane region" description="Helical" evidence="1">
    <location>
        <begin position="53"/>
        <end position="72"/>
    </location>
</feature>
<name>A0A1H3LBB3_9FIRM</name>
<organism evidence="2 3">
    <name type="scientific">Proteiniborus ethanoligenes</name>
    <dbReference type="NCBI Taxonomy" id="415015"/>
    <lineage>
        <taxon>Bacteria</taxon>
        <taxon>Bacillati</taxon>
        <taxon>Bacillota</taxon>
        <taxon>Clostridia</taxon>
        <taxon>Eubacteriales</taxon>
        <taxon>Proteiniborus</taxon>
    </lineage>
</organism>